<accession>A0A927ZUD7</accession>
<proteinExistence type="predicted"/>
<feature type="transmembrane region" description="Helical" evidence="1">
    <location>
        <begin position="37"/>
        <end position="61"/>
    </location>
</feature>
<comment type="caution">
    <text evidence="2">The sequence shown here is derived from an EMBL/GenBank/DDBJ whole genome shotgun (WGS) entry which is preliminary data.</text>
</comment>
<dbReference type="AlphaFoldDB" id="A0A927ZUD7"/>
<dbReference type="Proteomes" id="UP000768462">
    <property type="component" value="Unassembled WGS sequence"/>
</dbReference>
<sequence length="62" mass="6877">MKKIIGVGIIIIDIIAFILLFKFVYKKGVYKGDIIELLLDSCEVIGLFIAVLLIGIVLIIID</sequence>
<organism evidence="2 3">
    <name type="scientific">Clostridium sulfidigenes</name>
    <dbReference type="NCBI Taxonomy" id="318464"/>
    <lineage>
        <taxon>Bacteria</taxon>
        <taxon>Bacillati</taxon>
        <taxon>Bacillota</taxon>
        <taxon>Clostridia</taxon>
        <taxon>Eubacteriales</taxon>
        <taxon>Clostridiaceae</taxon>
        <taxon>Clostridium</taxon>
    </lineage>
</organism>
<evidence type="ECO:0000256" key="1">
    <source>
        <dbReference type="SAM" id="Phobius"/>
    </source>
</evidence>
<name>A0A927ZUD7_9CLOT</name>
<gene>
    <name evidence="2" type="ORF">E7215_12175</name>
</gene>
<dbReference type="EMBL" id="SVCM01000142">
    <property type="protein sequence ID" value="MBE6060913.1"/>
    <property type="molecule type" value="Genomic_DNA"/>
</dbReference>
<evidence type="ECO:0000313" key="2">
    <source>
        <dbReference type="EMBL" id="MBE6060913.1"/>
    </source>
</evidence>
<protein>
    <submittedName>
        <fullName evidence="2">Uncharacterized protein</fullName>
    </submittedName>
</protein>
<evidence type="ECO:0000313" key="3">
    <source>
        <dbReference type="Proteomes" id="UP000768462"/>
    </source>
</evidence>
<keyword evidence="1" id="KW-0812">Transmembrane</keyword>
<keyword evidence="1" id="KW-0472">Membrane</keyword>
<reference evidence="2" key="1">
    <citation type="submission" date="2019-04" db="EMBL/GenBank/DDBJ databases">
        <title>Evolution of Biomass-Degrading Anaerobic Consortia Revealed by Metagenomics.</title>
        <authorList>
            <person name="Peng X."/>
        </authorList>
    </citation>
    <scope>NUCLEOTIDE SEQUENCE</scope>
    <source>
        <strain evidence="2">SIG254</strain>
    </source>
</reference>
<feature type="transmembrane region" description="Helical" evidence="1">
    <location>
        <begin position="6"/>
        <end position="25"/>
    </location>
</feature>
<keyword evidence="1" id="KW-1133">Transmembrane helix</keyword>